<protein>
    <submittedName>
        <fullName evidence="1">Uncharacterized protein</fullName>
    </submittedName>
</protein>
<name>A0A834W5C1_9FABA</name>
<sequence>MEKQSHVLVEILEKMKDVVLISSLTKSTEAAVNASNQVIRNRCADSAAKRKRHTQES</sequence>
<dbReference type="Proteomes" id="UP000634136">
    <property type="component" value="Unassembled WGS sequence"/>
</dbReference>
<reference evidence="1" key="1">
    <citation type="submission" date="2020-09" db="EMBL/GenBank/DDBJ databases">
        <title>Genome-Enabled Discovery of Anthraquinone Biosynthesis in Senna tora.</title>
        <authorList>
            <person name="Kang S.-H."/>
            <person name="Pandey R.P."/>
            <person name="Lee C.-M."/>
            <person name="Sim J.-S."/>
            <person name="Jeong J.-T."/>
            <person name="Choi B.-S."/>
            <person name="Jung M."/>
            <person name="Ginzburg D."/>
            <person name="Zhao K."/>
            <person name="Won S.Y."/>
            <person name="Oh T.-J."/>
            <person name="Yu Y."/>
            <person name="Kim N.-H."/>
            <person name="Lee O.R."/>
            <person name="Lee T.-H."/>
            <person name="Bashyal P."/>
            <person name="Kim T.-S."/>
            <person name="Lee W.-H."/>
            <person name="Kawkins C."/>
            <person name="Kim C.-K."/>
            <person name="Kim J.S."/>
            <person name="Ahn B.O."/>
            <person name="Rhee S.Y."/>
            <person name="Sohng J.K."/>
        </authorList>
    </citation>
    <scope>NUCLEOTIDE SEQUENCE</scope>
    <source>
        <tissue evidence="1">Leaf</tissue>
    </source>
</reference>
<accession>A0A834W5C1</accession>
<evidence type="ECO:0000313" key="1">
    <source>
        <dbReference type="EMBL" id="KAF7804754.1"/>
    </source>
</evidence>
<comment type="caution">
    <text evidence="1">The sequence shown here is derived from an EMBL/GenBank/DDBJ whole genome shotgun (WGS) entry which is preliminary data.</text>
</comment>
<keyword evidence="2" id="KW-1185">Reference proteome</keyword>
<gene>
    <name evidence="1" type="ORF">G2W53_043865</name>
</gene>
<dbReference type="PANTHER" id="PTHR38936">
    <property type="entry name" value="TITIN-LIKE ISOFORM X2"/>
    <property type="match status" value="1"/>
</dbReference>
<dbReference type="AlphaFoldDB" id="A0A834W5C1"/>
<dbReference type="PANTHER" id="PTHR38936:SF1">
    <property type="entry name" value="DUF641 DOMAIN-CONTAINING PROTEIN"/>
    <property type="match status" value="1"/>
</dbReference>
<organism evidence="1 2">
    <name type="scientific">Senna tora</name>
    <dbReference type="NCBI Taxonomy" id="362788"/>
    <lineage>
        <taxon>Eukaryota</taxon>
        <taxon>Viridiplantae</taxon>
        <taxon>Streptophyta</taxon>
        <taxon>Embryophyta</taxon>
        <taxon>Tracheophyta</taxon>
        <taxon>Spermatophyta</taxon>
        <taxon>Magnoliopsida</taxon>
        <taxon>eudicotyledons</taxon>
        <taxon>Gunneridae</taxon>
        <taxon>Pentapetalae</taxon>
        <taxon>rosids</taxon>
        <taxon>fabids</taxon>
        <taxon>Fabales</taxon>
        <taxon>Fabaceae</taxon>
        <taxon>Caesalpinioideae</taxon>
        <taxon>Cassia clade</taxon>
        <taxon>Senna</taxon>
    </lineage>
</organism>
<dbReference type="EMBL" id="JAAIUW010000013">
    <property type="protein sequence ID" value="KAF7804754.1"/>
    <property type="molecule type" value="Genomic_DNA"/>
</dbReference>
<proteinExistence type="predicted"/>
<dbReference type="OrthoDB" id="1937314at2759"/>
<evidence type="ECO:0000313" key="2">
    <source>
        <dbReference type="Proteomes" id="UP000634136"/>
    </source>
</evidence>